<name>A0A1C4FLT9_9BACT</name>
<protein>
    <submittedName>
        <fullName evidence="1">Uncharacterized protein</fullName>
    </submittedName>
</protein>
<accession>A0A1C4FLT9</accession>
<proteinExistence type="predicted"/>
<gene>
    <name evidence="1" type="ORF">GA0116948_11571</name>
</gene>
<organism evidence="1 2">
    <name type="scientific">Chitinophaga costaii</name>
    <dbReference type="NCBI Taxonomy" id="1335309"/>
    <lineage>
        <taxon>Bacteria</taxon>
        <taxon>Pseudomonadati</taxon>
        <taxon>Bacteroidota</taxon>
        <taxon>Chitinophagia</taxon>
        <taxon>Chitinophagales</taxon>
        <taxon>Chitinophagaceae</taxon>
        <taxon>Chitinophaga</taxon>
    </lineage>
</organism>
<keyword evidence="2" id="KW-1185">Reference proteome</keyword>
<dbReference type="EMBL" id="FMAR01000015">
    <property type="protein sequence ID" value="SCC56969.1"/>
    <property type="molecule type" value="Genomic_DNA"/>
</dbReference>
<reference evidence="1 2" key="1">
    <citation type="submission" date="2016-08" db="EMBL/GenBank/DDBJ databases">
        <authorList>
            <person name="Seilhamer J.J."/>
        </authorList>
    </citation>
    <scope>NUCLEOTIDE SEQUENCE [LARGE SCALE GENOMIC DNA]</scope>
    <source>
        <strain evidence="1 2">A37T2</strain>
    </source>
</reference>
<dbReference type="OrthoDB" id="978748at2"/>
<evidence type="ECO:0000313" key="1">
    <source>
        <dbReference type="EMBL" id="SCC56969.1"/>
    </source>
</evidence>
<dbReference type="Proteomes" id="UP000242818">
    <property type="component" value="Unassembled WGS sequence"/>
</dbReference>
<dbReference type="STRING" id="1335309.GA0116948_11571"/>
<dbReference type="RefSeq" id="WP_089714585.1">
    <property type="nucleotide sequence ID" value="NZ_FMAR01000015.1"/>
</dbReference>
<evidence type="ECO:0000313" key="2">
    <source>
        <dbReference type="Proteomes" id="UP000242818"/>
    </source>
</evidence>
<sequence length="160" mass="18724">MKAASIADIKKELTRVPTKELVEMCLRIAKYKKENKELLAFLLFDADDLPRYIASVKSLLDEEFAGLKYHNLYLAKKMLRRILRLTNKHIKYTGSKPVEIELLLYFCQQSAASGVPIRQSIQLGNMYDQLLKKIRVAIETQHEDLQYDYRRGLEAIRKEF</sequence>
<dbReference type="AlphaFoldDB" id="A0A1C4FLT9"/>